<comment type="caution">
    <text evidence="4">The sequence shown here is derived from an EMBL/GenBank/DDBJ whole genome shotgun (WGS) entry which is preliminary data.</text>
</comment>
<feature type="compositionally biased region" description="Acidic residues" evidence="1">
    <location>
        <begin position="466"/>
        <end position="475"/>
    </location>
</feature>
<feature type="compositionally biased region" description="Basic and acidic residues" evidence="1">
    <location>
        <begin position="209"/>
        <end position="218"/>
    </location>
</feature>
<protein>
    <submittedName>
        <fullName evidence="4">Uncharacterized protein</fullName>
    </submittedName>
</protein>
<evidence type="ECO:0000259" key="3">
    <source>
        <dbReference type="Pfam" id="PF04783"/>
    </source>
</evidence>
<feature type="region of interest" description="Disordered" evidence="1">
    <location>
        <begin position="182"/>
        <end position="246"/>
    </location>
</feature>
<dbReference type="EMBL" id="CAMAPF010000091">
    <property type="protein sequence ID" value="CAH9097171.1"/>
    <property type="molecule type" value="Genomic_DNA"/>
</dbReference>
<feature type="region of interest" description="Disordered" evidence="1">
    <location>
        <begin position="76"/>
        <end position="158"/>
    </location>
</feature>
<dbReference type="AlphaFoldDB" id="A0AAV0DF10"/>
<feature type="compositionally biased region" description="Polar residues" evidence="1">
    <location>
        <begin position="265"/>
        <end position="282"/>
    </location>
</feature>
<feature type="compositionally biased region" description="Low complexity" evidence="1">
    <location>
        <begin position="110"/>
        <end position="127"/>
    </location>
</feature>
<evidence type="ECO:0000313" key="5">
    <source>
        <dbReference type="Proteomes" id="UP001152523"/>
    </source>
</evidence>
<feature type="domain" description="DUF630" evidence="3">
    <location>
        <begin position="3"/>
        <end position="60"/>
    </location>
</feature>
<feature type="region of interest" description="Disordered" evidence="1">
    <location>
        <begin position="259"/>
        <end position="282"/>
    </location>
</feature>
<dbReference type="InterPro" id="IPR006867">
    <property type="entry name" value="DUF632"/>
</dbReference>
<proteinExistence type="predicted"/>
<dbReference type="InterPro" id="IPR006868">
    <property type="entry name" value="DUF630"/>
</dbReference>
<evidence type="ECO:0000259" key="2">
    <source>
        <dbReference type="Pfam" id="PF04782"/>
    </source>
</evidence>
<dbReference type="Pfam" id="PF04783">
    <property type="entry name" value="DUF630"/>
    <property type="match status" value="1"/>
</dbReference>
<feature type="compositionally biased region" description="Basic and acidic residues" evidence="1">
    <location>
        <begin position="443"/>
        <end position="456"/>
    </location>
</feature>
<dbReference type="Pfam" id="PF04782">
    <property type="entry name" value="DUF632"/>
    <property type="match status" value="1"/>
</dbReference>
<feature type="domain" description="DUF632" evidence="2">
    <location>
        <begin position="539"/>
        <end position="839"/>
    </location>
</feature>
<name>A0AAV0DF10_9ASTE</name>
<accession>A0AAV0DF10</accession>
<keyword evidence="5" id="KW-1185">Reference proteome</keyword>
<dbReference type="Proteomes" id="UP001152523">
    <property type="component" value="Unassembled WGS sequence"/>
</dbReference>
<feature type="region of interest" description="Disordered" evidence="1">
    <location>
        <begin position="421"/>
        <end position="520"/>
    </location>
</feature>
<feature type="compositionally biased region" description="Acidic residues" evidence="1">
    <location>
        <begin position="219"/>
        <end position="228"/>
    </location>
</feature>
<gene>
    <name evidence="4" type="ORF">CEPIT_LOCUS13971</name>
</gene>
<feature type="compositionally biased region" description="Polar residues" evidence="1">
    <location>
        <begin position="485"/>
        <end position="503"/>
    </location>
</feature>
<evidence type="ECO:0000313" key="4">
    <source>
        <dbReference type="EMBL" id="CAH9097171.1"/>
    </source>
</evidence>
<dbReference type="PANTHER" id="PTHR21450:SF9">
    <property type="entry name" value="BZIP DOMAIN CLASS TRANSCRIPTION FACTOR (DUF630 AND DUF632)-RELATED"/>
    <property type="match status" value="1"/>
</dbReference>
<reference evidence="4" key="1">
    <citation type="submission" date="2022-07" db="EMBL/GenBank/DDBJ databases">
        <authorList>
            <person name="Macas J."/>
            <person name="Novak P."/>
            <person name="Neumann P."/>
        </authorList>
    </citation>
    <scope>NUCLEOTIDE SEQUENCE</scope>
</reference>
<feature type="compositionally biased region" description="Pro residues" evidence="1">
    <location>
        <begin position="83"/>
        <end position="109"/>
    </location>
</feature>
<feature type="compositionally biased region" description="Basic residues" evidence="1">
    <location>
        <begin position="128"/>
        <end position="144"/>
    </location>
</feature>
<sequence length="971" mass="110015">MGGCTASKLDNEDTVRHCKDRCRLMKEAVYARHHLAAAHSDYCRSLRITGSALVSFSAGESFSVSDETPAVFLRTPSSAFKSPPRPPPVRIPSPSPSIHPSQQPPPPPQSQHFSHSRSSSVASSLSSQRHHQLRLPQTRQKKPNMKLPHILSDSSLPTTPATNNFFDHAYATANSPSQASSVWNWENFHPPSPPTSEYFEQLQKNKAQPPRDHIIQHSDDEDENDDDNSSSYSQFPPPTIPPQNASFKQYDFFDNQSVNDEKASVHSSRSHPSNKGNLHSQNPILQNNQQKQHRSNLHNQDHILQNNQQQQLRSNLHNQDQILQNRHHHLQQKSKWENEREREELQYVKRRDFHNQDQNIQSHHFHHRMSNQDPILQKQDQNLQNHHHLQRNNSNWESEAAEREELHYSKRSFHDQDPILQSRSHHHCHHSRISNGESEAEREEVRCSEWEDHDHYSTTSSGSSGLEEDPAEDKEDPIYEARPTPSATNVGSNPKNYYSSAHRSGNGGSPAMSWGNGTTTGKEEMVEADNRMVVRHEDLSEIAAAIKSYFDMAASSGDQVCDMLEAGREQLDRNFKQLKKTVYHSSGILSSLSSSWSSKPPLAIKYKLQPLSISESGGQKSLRSTLDRLLAWEKKLYAEVKAREGTKIQHEKKLATLQSQEYRGGDVAKLDKTKADINKLQSLILVTSQAVTTTSSAIIGLRESDLVPQLVELCHGLMYMWRSMSQFHDVQNEVVLQVRGLINRATQQSTSDLHRQATRDLESAVSAWHAAFSRLIKFQRDFVRSIHGWFKLSLLSVDGNVGPTSRGAFSFCEEWKLALDRVPDTVASEALKSFINVVHSISLKQTEEVKIKKRTESVSKEMEKKESNIRSLERKFYNSYSTVGINLSNDRGGGEALDARDPLAEKKAELQSWQRRVEDEMLKHLRAVEVTRAMTLNNIQTGLPPVLHAMTSFSALFTQALEAVCASSYSI</sequence>
<feature type="compositionally biased region" description="Basic residues" evidence="1">
    <location>
        <begin position="423"/>
        <end position="432"/>
    </location>
</feature>
<evidence type="ECO:0000256" key="1">
    <source>
        <dbReference type="SAM" id="MobiDB-lite"/>
    </source>
</evidence>
<organism evidence="4 5">
    <name type="scientific">Cuscuta epithymum</name>
    <dbReference type="NCBI Taxonomy" id="186058"/>
    <lineage>
        <taxon>Eukaryota</taxon>
        <taxon>Viridiplantae</taxon>
        <taxon>Streptophyta</taxon>
        <taxon>Embryophyta</taxon>
        <taxon>Tracheophyta</taxon>
        <taxon>Spermatophyta</taxon>
        <taxon>Magnoliopsida</taxon>
        <taxon>eudicotyledons</taxon>
        <taxon>Gunneridae</taxon>
        <taxon>Pentapetalae</taxon>
        <taxon>asterids</taxon>
        <taxon>lamiids</taxon>
        <taxon>Solanales</taxon>
        <taxon>Convolvulaceae</taxon>
        <taxon>Cuscuteae</taxon>
        <taxon>Cuscuta</taxon>
        <taxon>Cuscuta subgen. Cuscuta</taxon>
    </lineage>
</organism>
<dbReference type="PANTHER" id="PTHR21450">
    <property type="entry name" value="PROTEIN ALTERED PHOSPHATE STARVATION RESPONSE 1"/>
    <property type="match status" value="1"/>
</dbReference>